<dbReference type="STRING" id="745776.DGo_CA0364"/>
<dbReference type="EMBL" id="CP002191">
    <property type="protein sequence ID" value="AFD24291.1"/>
    <property type="molecule type" value="Genomic_DNA"/>
</dbReference>
<sequence>MDACGRPGSAVTRLSPDFLRRRNALWAELRATPPEQPEFEATLGQLMALVGWSRAQVLAGLGLGEAEVPAPHSGS</sequence>
<reference evidence="1 2" key="1">
    <citation type="journal article" date="2012" name="PLoS ONE">
        <title>Genome sequence and transcriptome analysis of the radioresistant bacterium Deinococcus gobiensis: insights into the extreme environmental adaptations.</title>
        <authorList>
            <person name="Yuan M."/>
            <person name="Chen M."/>
            <person name="Zhang W."/>
            <person name="Lu W."/>
            <person name="Wang J."/>
            <person name="Yang M."/>
            <person name="Zhao P."/>
            <person name="Tang R."/>
            <person name="Li X."/>
            <person name="Hao Y."/>
            <person name="Zhou Z."/>
            <person name="Zhan Y."/>
            <person name="Yu H."/>
            <person name="Teng C."/>
            <person name="Yan Y."/>
            <person name="Ping S."/>
            <person name="Wang Y."/>
            <person name="Lin M."/>
        </authorList>
    </citation>
    <scope>NUCLEOTIDE SEQUENCE [LARGE SCALE GENOMIC DNA]</scope>
    <source>
        <strain evidence="1 2">I-0</strain>
    </source>
</reference>
<dbReference type="AlphaFoldDB" id="H8GUV8"/>
<protein>
    <submittedName>
        <fullName evidence="1">Uncharacterized protein</fullName>
    </submittedName>
</protein>
<dbReference type="PATRIC" id="fig|745776.4.peg.371"/>
<keyword evidence="2" id="KW-1185">Reference proteome</keyword>
<evidence type="ECO:0000313" key="1">
    <source>
        <dbReference type="EMBL" id="AFD24291.1"/>
    </source>
</evidence>
<dbReference type="Proteomes" id="UP000007575">
    <property type="component" value="Chromosome"/>
</dbReference>
<proteinExistence type="predicted"/>
<evidence type="ECO:0000313" key="2">
    <source>
        <dbReference type="Proteomes" id="UP000007575"/>
    </source>
</evidence>
<dbReference type="HOGENOM" id="CLU_199606_0_0_0"/>
<organism evidence="1 2">
    <name type="scientific">Deinococcus gobiensis (strain DSM 21396 / JCM 16679 / CGMCC 1.7299 / I-0)</name>
    <dbReference type="NCBI Taxonomy" id="745776"/>
    <lineage>
        <taxon>Bacteria</taxon>
        <taxon>Thermotogati</taxon>
        <taxon>Deinococcota</taxon>
        <taxon>Deinococci</taxon>
        <taxon>Deinococcales</taxon>
        <taxon>Deinococcaceae</taxon>
        <taxon>Deinococcus</taxon>
    </lineage>
</organism>
<name>H8GUV8_DEIGI</name>
<accession>H8GUV8</accession>
<dbReference type="KEGG" id="dgo:DGo_CA0364"/>
<gene>
    <name evidence="1" type="ordered locus">DGo_CA0364</name>
</gene>